<dbReference type="InParanoid" id="A0A4R2PWE2"/>
<keyword evidence="7" id="KW-1185">Reference proteome</keyword>
<reference evidence="6 7" key="1">
    <citation type="submission" date="2019-03" db="EMBL/GenBank/DDBJ databases">
        <title>Genomic Encyclopedia of Type Strains, Phase IV (KMG-IV): sequencing the most valuable type-strain genomes for metagenomic binning, comparative biology and taxonomic classification.</title>
        <authorList>
            <person name="Goeker M."/>
        </authorList>
    </citation>
    <scope>NUCLEOTIDE SEQUENCE [LARGE SCALE GENOMIC DNA]</scope>
    <source>
        <strain evidence="6 7">DSM 2132</strain>
    </source>
</reference>
<dbReference type="CDD" id="cd00408">
    <property type="entry name" value="DHDPS-like"/>
    <property type="match status" value="1"/>
</dbReference>
<evidence type="ECO:0000313" key="6">
    <source>
        <dbReference type="EMBL" id="TCP38471.1"/>
    </source>
</evidence>
<evidence type="ECO:0000256" key="1">
    <source>
        <dbReference type="ARBA" id="ARBA00007592"/>
    </source>
</evidence>
<evidence type="ECO:0000256" key="3">
    <source>
        <dbReference type="PIRNR" id="PIRNR001365"/>
    </source>
</evidence>
<name>A0A4R2PWE2_RHOSA</name>
<protein>
    <submittedName>
        <fullName evidence="6">4-hydroxy-tetrahydrodipicolinate synthase</fullName>
    </submittedName>
</protein>
<feature type="binding site" evidence="5">
    <location>
        <position position="51"/>
    </location>
    <ligand>
        <name>pyruvate</name>
        <dbReference type="ChEBI" id="CHEBI:15361"/>
    </ligand>
</feature>
<dbReference type="Pfam" id="PF00701">
    <property type="entry name" value="DHDPS"/>
    <property type="match status" value="1"/>
</dbReference>
<dbReference type="AlphaFoldDB" id="A0A4R2PWE2"/>
<evidence type="ECO:0000256" key="4">
    <source>
        <dbReference type="PIRSR" id="PIRSR001365-1"/>
    </source>
</evidence>
<evidence type="ECO:0000256" key="2">
    <source>
        <dbReference type="ARBA" id="ARBA00023239"/>
    </source>
</evidence>
<dbReference type="PRINTS" id="PR00146">
    <property type="entry name" value="DHPICSNTHASE"/>
</dbReference>
<dbReference type="PIRSF" id="PIRSF001365">
    <property type="entry name" value="DHDPS"/>
    <property type="match status" value="1"/>
</dbReference>
<dbReference type="PANTHER" id="PTHR12128:SF66">
    <property type="entry name" value="4-HYDROXY-2-OXOGLUTARATE ALDOLASE, MITOCHONDRIAL"/>
    <property type="match status" value="1"/>
</dbReference>
<dbReference type="RefSeq" id="WP_132706917.1">
    <property type="nucleotide sequence ID" value="NZ_JACIGF010000001.1"/>
</dbReference>
<proteinExistence type="inferred from homology"/>
<organism evidence="6 7">
    <name type="scientific">Rhodothalassium salexigens DSM 2132</name>
    <dbReference type="NCBI Taxonomy" id="1188247"/>
    <lineage>
        <taxon>Bacteria</taxon>
        <taxon>Pseudomonadati</taxon>
        <taxon>Pseudomonadota</taxon>
        <taxon>Alphaproteobacteria</taxon>
        <taxon>Rhodothalassiales</taxon>
        <taxon>Rhodothalassiaceae</taxon>
        <taxon>Rhodothalassium</taxon>
    </lineage>
</organism>
<dbReference type="PANTHER" id="PTHR12128">
    <property type="entry name" value="DIHYDRODIPICOLINATE SYNTHASE"/>
    <property type="match status" value="1"/>
</dbReference>
<gene>
    <name evidence="6" type="ORF">EV659_101375</name>
</gene>
<dbReference type="SMART" id="SM01130">
    <property type="entry name" value="DHDPS"/>
    <property type="match status" value="1"/>
</dbReference>
<feature type="active site" description="Proton donor/acceptor" evidence="4">
    <location>
        <position position="139"/>
    </location>
</feature>
<feature type="active site" description="Schiff-base intermediate with substrate" evidence="4">
    <location>
        <position position="167"/>
    </location>
</feature>
<dbReference type="OrthoDB" id="7431780at2"/>
<dbReference type="InterPro" id="IPR013785">
    <property type="entry name" value="Aldolase_TIM"/>
</dbReference>
<dbReference type="EMBL" id="SLXO01000001">
    <property type="protein sequence ID" value="TCP38471.1"/>
    <property type="molecule type" value="Genomic_DNA"/>
</dbReference>
<comment type="caution">
    <text evidence="6">The sequence shown here is derived from an EMBL/GenBank/DDBJ whole genome shotgun (WGS) entry which is preliminary data.</text>
</comment>
<dbReference type="InterPro" id="IPR002220">
    <property type="entry name" value="DapA-like"/>
</dbReference>
<dbReference type="SUPFAM" id="SSF51569">
    <property type="entry name" value="Aldolase"/>
    <property type="match status" value="1"/>
</dbReference>
<accession>A0A4R2PWE2</accession>
<evidence type="ECO:0000256" key="5">
    <source>
        <dbReference type="PIRSR" id="PIRSR001365-2"/>
    </source>
</evidence>
<dbReference type="Proteomes" id="UP000295399">
    <property type="component" value="Unassembled WGS sequence"/>
</dbReference>
<evidence type="ECO:0000313" key="7">
    <source>
        <dbReference type="Proteomes" id="UP000295399"/>
    </source>
</evidence>
<dbReference type="Gene3D" id="3.20.20.70">
    <property type="entry name" value="Aldolase class I"/>
    <property type="match status" value="1"/>
</dbReference>
<comment type="similarity">
    <text evidence="1 3">Belongs to the DapA family.</text>
</comment>
<sequence length="313" mass="34151">MDRTSVDWKGYFPALTTPFHPDGSLDLEGWTRLLRWMGDQRMHGVVVAGTTGEWFSLSDRELAALFRRAGEILAGRVTLIAGVNSFHAQTSLAKARLAADSGFDGLLLTPPPYVKPSAREIAVFYADVAAAAPLPICLYNWPPGTHVDMTPDLLADLAEIDTVVALKNSTPHWDRFLTTVERLHTRLRLFGIPTNDEGIALFQAGKADGLMGAGAVLGSDHPDFFDAIWDGDIERARRLGQRDRKLMTDWFTPGFTGRFGSAQAILKTALDLRGLPGGPVRRPLLDLDRAGRDAVRRTLVDLGLPVADADATP</sequence>
<dbReference type="GO" id="GO:0008840">
    <property type="term" value="F:4-hydroxy-tetrahydrodipicolinate synthase activity"/>
    <property type="evidence" value="ECO:0007669"/>
    <property type="project" value="TreeGrafter"/>
</dbReference>
<keyword evidence="2 3" id="KW-0456">Lyase</keyword>